<gene>
    <name evidence="2" type="ORF">ACA1_167030</name>
</gene>
<sequence>MKMAPIITTVANIIAVAIFVSLIVPSHALPNPCQYCAFCPHCEKCDQCPCTHVKECSLCKYCSYCSLCSMCSTFCGEGGVIDSASTLVNRVVQFLGLEAAPDFSEVNKDIAGLSKRFTKDFEAQKKELGKRLKAQKEKATKEEL</sequence>
<dbReference type="GeneID" id="14919630"/>
<dbReference type="VEuPathDB" id="AmoebaDB:ACA1_167030"/>
<dbReference type="AlphaFoldDB" id="L8H252"/>
<keyword evidence="3" id="KW-1185">Reference proteome</keyword>
<feature type="signal peptide" evidence="1">
    <location>
        <begin position="1"/>
        <end position="28"/>
    </location>
</feature>
<name>L8H252_ACACF</name>
<reference evidence="2 3" key="1">
    <citation type="journal article" date="2013" name="Genome Biol.">
        <title>Genome of Acanthamoeba castellanii highlights extensive lateral gene transfer and early evolution of tyrosine kinase signaling.</title>
        <authorList>
            <person name="Clarke M."/>
            <person name="Lohan A.J."/>
            <person name="Liu B."/>
            <person name="Lagkouvardos I."/>
            <person name="Roy S."/>
            <person name="Zafar N."/>
            <person name="Bertelli C."/>
            <person name="Schilde C."/>
            <person name="Kianianmomeni A."/>
            <person name="Burglin T.R."/>
            <person name="Frech C."/>
            <person name="Turcotte B."/>
            <person name="Kopec K.O."/>
            <person name="Synnott J.M."/>
            <person name="Choo C."/>
            <person name="Paponov I."/>
            <person name="Finkler A."/>
            <person name="Soon Heng Tan C."/>
            <person name="Hutchins A.P."/>
            <person name="Weinmeier T."/>
            <person name="Rattei T."/>
            <person name="Chu J.S."/>
            <person name="Gimenez G."/>
            <person name="Irimia M."/>
            <person name="Rigden D.J."/>
            <person name="Fitzpatrick D.A."/>
            <person name="Lorenzo-Morales J."/>
            <person name="Bateman A."/>
            <person name="Chiu C.H."/>
            <person name="Tang P."/>
            <person name="Hegemann P."/>
            <person name="Fromm H."/>
            <person name="Raoult D."/>
            <person name="Greub G."/>
            <person name="Miranda-Saavedra D."/>
            <person name="Chen N."/>
            <person name="Nash P."/>
            <person name="Ginger M.L."/>
            <person name="Horn M."/>
            <person name="Schaap P."/>
            <person name="Caler L."/>
            <person name="Loftus B."/>
        </authorList>
    </citation>
    <scope>NUCLEOTIDE SEQUENCE [LARGE SCALE GENOMIC DNA]</scope>
    <source>
        <strain evidence="2 3">Neff</strain>
    </source>
</reference>
<dbReference type="GO" id="GO:0005509">
    <property type="term" value="F:calcium ion binding"/>
    <property type="evidence" value="ECO:0007669"/>
    <property type="project" value="InterPro"/>
</dbReference>
<protein>
    <submittedName>
        <fullName evidence="2">Uncharacterized protein</fullName>
    </submittedName>
</protein>
<dbReference type="EMBL" id="KB007941">
    <property type="protein sequence ID" value="ELR18843.1"/>
    <property type="molecule type" value="Genomic_DNA"/>
</dbReference>
<keyword evidence="1" id="KW-0732">Signal</keyword>
<dbReference type="Proteomes" id="UP000011083">
    <property type="component" value="Unassembled WGS sequence"/>
</dbReference>
<proteinExistence type="predicted"/>
<dbReference type="OMA" id="CTHVKEC"/>
<evidence type="ECO:0000256" key="1">
    <source>
        <dbReference type="SAM" id="SignalP"/>
    </source>
</evidence>
<evidence type="ECO:0000313" key="2">
    <source>
        <dbReference type="EMBL" id="ELR18843.1"/>
    </source>
</evidence>
<organism evidence="2 3">
    <name type="scientific">Acanthamoeba castellanii (strain ATCC 30010 / Neff)</name>
    <dbReference type="NCBI Taxonomy" id="1257118"/>
    <lineage>
        <taxon>Eukaryota</taxon>
        <taxon>Amoebozoa</taxon>
        <taxon>Discosea</taxon>
        <taxon>Longamoebia</taxon>
        <taxon>Centramoebida</taxon>
        <taxon>Acanthamoebidae</taxon>
        <taxon>Acanthamoeba</taxon>
    </lineage>
</organism>
<dbReference type="PANTHER" id="PTHR15054">
    <property type="entry name" value="HISTIDINE-RICH CALCIUM-BINDING PROTEIN-RELATED"/>
    <property type="match status" value="1"/>
</dbReference>
<dbReference type="PANTHER" id="PTHR15054:SF3">
    <property type="entry name" value="SARCOPLASMIC RETICULUM HISTIDINE-RICH CALCIUM-BINDING PROTEIN"/>
    <property type="match status" value="1"/>
</dbReference>
<dbReference type="STRING" id="1257118.L8H252"/>
<dbReference type="InterPro" id="IPR015666">
    <property type="entry name" value="HRC"/>
</dbReference>
<accession>L8H252</accession>
<feature type="chain" id="PRO_5005688279" evidence="1">
    <location>
        <begin position="29"/>
        <end position="144"/>
    </location>
</feature>
<dbReference type="KEGG" id="acan:ACA1_167030"/>
<evidence type="ECO:0000313" key="3">
    <source>
        <dbReference type="Proteomes" id="UP000011083"/>
    </source>
</evidence>
<dbReference type="RefSeq" id="XP_004340901.1">
    <property type="nucleotide sequence ID" value="XM_004340853.1"/>
</dbReference>